<sequence length="137" mass="15805">MNPNRQPLQHYLAQILEAIKRLQAHTGDISEINFLSNIPAQDLSLHELANISQSCRELCQFYELYAKANPQIPFQAMAGFSQLLASQETLNSMDLWQIIKVEMPCFQQQVNQAHAILLRKKPVQAKKHNRKNPRQKD</sequence>
<evidence type="ECO:0000313" key="5">
    <source>
        <dbReference type="Proteomes" id="UP000722165"/>
    </source>
</evidence>
<dbReference type="EMBL" id="JAHSPR010000003">
    <property type="protein sequence ID" value="MBV4396664.1"/>
    <property type="molecule type" value="Genomic_DNA"/>
</dbReference>
<dbReference type="InterPro" id="IPR008201">
    <property type="entry name" value="HepT-like"/>
</dbReference>
<keyword evidence="1" id="KW-1277">Toxin-antitoxin system</keyword>
<evidence type="ECO:0000256" key="3">
    <source>
        <dbReference type="ARBA" id="ARBA00022801"/>
    </source>
</evidence>
<protein>
    <submittedName>
        <fullName evidence="4">Uncharacterized protein</fullName>
    </submittedName>
</protein>
<evidence type="ECO:0000313" key="4">
    <source>
        <dbReference type="EMBL" id="MBV4396664.1"/>
    </source>
</evidence>
<accession>A0ABS6NMT8</accession>
<evidence type="ECO:0000256" key="1">
    <source>
        <dbReference type="ARBA" id="ARBA00022649"/>
    </source>
</evidence>
<proteinExistence type="predicted"/>
<keyword evidence="3" id="KW-0378">Hydrolase</keyword>
<keyword evidence="2" id="KW-0540">Nuclease</keyword>
<dbReference type="Pfam" id="PF01934">
    <property type="entry name" value="HepT-like"/>
    <property type="match status" value="1"/>
</dbReference>
<reference evidence="4 5" key="1">
    <citation type="submission" date="2021-06" db="EMBL/GenBank/DDBJ databases">
        <authorList>
            <person name="Lu T."/>
            <person name="Wang Q."/>
            <person name="Han X."/>
        </authorList>
    </citation>
    <scope>NUCLEOTIDE SEQUENCE [LARGE SCALE GENOMIC DNA]</scope>
    <source>
        <strain evidence="4 5">LAM0050</strain>
    </source>
</reference>
<gene>
    <name evidence="4" type="ORF">KU392_05240</name>
</gene>
<evidence type="ECO:0000256" key="2">
    <source>
        <dbReference type="ARBA" id="ARBA00022722"/>
    </source>
</evidence>
<comment type="caution">
    <text evidence="4">The sequence shown here is derived from an EMBL/GenBank/DDBJ whole genome shotgun (WGS) entry which is preliminary data.</text>
</comment>
<keyword evidence="5" id="KW-1185">Reference proteome</keyword>
<dbReference type="RefSeq" id="WP_217734781.1">
    <property type="nucleotide sequence ID" value="NZ_JAHSPR010000003.1"/>
</dbReference>
<name>A0ABS6NMT8_9BURK</name>
<dbReference type="Proteomes" id="UP000722165">
    <property type="component" value="Unassembled WGS sequence"/>
</dbReference>
<organism evidence="4 5">
    <name type="scientific">Advenella alkanexedens</name>
    <dbReference type="NCBI Taxonomy" id="1481665"/>
    <lineage>
        <taxon>Bacteria</taxon>
        <taxon>Pseudomonadati</taxon>
        <taxon>Pseudomonadota</taxon>
        <taxon>Betaproteobacteria</taxon>
        <taxon>Burkholderiales</taxon>
        <taxon>Alcaligenaceae</taxon>
    </lineage>
</organism>